<sequence>MEDIREIMQQLNVQVWHIFREENQLADFIANMAINIEHKMVFQYFHQLPSLGKNILNIDKHQVPSVRIKPRRIYSNNGQHA</sequence>
<proteinExistence type="predicted"/>
<evidence type="ECO:0000313" key="1">
    <source>
        <dbReference type="EMBL" id="KAK4708865.1"/>
    </source>
</evidence>
<reference evidence="1 2" key="1">
    <citation type="submission" date="2023-10" db="EMBL/GenBank/DDBJ databases">
        <title>Genome-Wide Identification Analysis in wild type Solanum Pinnatisectum Reveals Some Genes Defensing Phytophthora Infestans.</title>
        <authorList>
            <person name="Sun C."/>
        </authorList>
    </citation>
    <scope>NUCLEOTIDE SEQUENCE [LARGE SCALE GENOMIC DNA]</scope>
    <source>
        <strain evidence="1">LQN</strain>
        <tissue evidence="1">Leaf</tissue>
    </source>
</reference>
<dbReference type="AlphaFoldDB" id="A0AAV9K6C6"/>
<keyword evidence="2" id="KW-1185">Reference proteome</keyword>
<dbReference type="InterPro" id="IPR036397">
    <property type="entry name" value="RNaseH_sf"/>
</dbReference>
<dbReference type="EMBL" id="JAWPEI010000012">
    <property type="protein sequence ID" value="KAK4708865.1"/>
    <property type="molecule type" value="Genomic_DNA"/>
</dbReference>
<evidence type="ECO:0008006" key="3">
    <source>
        <dbReference type="Google" id="ProtNLM"/>
    </source>
</evidence>
<name>A0AAV9K6C6_9SOLN</name>
<comment type="caution">
    <text evidence="1">The sequence shown here is derived from an EMBL/GenBank/DDBJ whole genome shotgun (WGS) entry which is preliminary data.</text>
</comment>
<evidence type="ECO:0000313" key="2">
    <source>
        <dbReference type="Proteomes" id="UP001311915"/>
    </source>
</evidence>
<dbReference type="Proteomes" id="UP001311915">
    <property type="component" value="Unassembled WGS sequence"/>
</dbReference>
<gene>
    <name evidence="1" type="ORF">R3W88_029790</name>
</gene>
<accession>A0AAV9K6C6</accession>
<dbReference type="GO" id="GO:0003676">
    <property type="term" value="F:nucleic acid binding"/>
    <property type="evidence" value="ECO:0007669"/>
    <property type="project" value="InterPro"/>
</dbReference>
<organism evidence="1 2">
    <name type="scientific">Solanum pinnatisectum</name>
    <name type="common">tansyleaf nightshade</name>
    <dbReference type="NCBI Taxonomy" id="50273"/>
    <lineage>
        <taxon>Eukaryota</taxon>
        <taxon>Viridiplantae</taxon>
        <taxon>Streptophyta</taxon>
        <taxon>Embryophyta</taxon>
        <taxon>Tracheophyta</taxon>
        <taxon>Spermatophyta</taxon>
        <taxon>Magnoliopsida</taxon>
        <taxon>eudicotyledons</taxon>
        <taxon>Gunneridae</taxon>
        <taxon>Pentapetalae</taxon>
        <taxon>asterids</taxon>
        <taxon>lamiids</taxon>
        <taxon>Solanales</taxon>
        <taxon>Solanaceae</taxon>
        <taxon>Solanoideae</taxon>
        <taxon>Solaneae</taxon>
        <taxon>Solanum</taxon>
    </lineage>
</organism>
<dbReference type="Gene3D" id="3.30.420.10">
    <property type="entry name" value="Ribonuclease H-like superfamily/Ribonuclease H"/>
    <property type="match status" value="1"/>
</dbReference>
<protein>
    <recommendedName>
        <fullName evidence="3">RNase H type-1 domain-containing protein</fullName>
    </recommendedName>
</protein>